<gene>
    <name evidence="5" type="ORF">DPX16_5061</name>
</gene>
<feature type="compositionally biased region" description="Basic and acidic residues" evidence="2">
    <location>
        <begin position="682"/>
        <end position="693"/>
    </location>
</feature>
<feature type="region of interest" description="Disordered" evidence="2">
    <location>
        <begin position="522"/>
        <end position="629"/>
    </location>
</feature>
<proteinExistence type="predicted"/>
<dbReference type="InterPro" id="IPR043513">
    <property type="entry name" value="Cenp-F"/>
</dbReference>
<feature type="coiled-coil region" evidence="1">
    <location>
        <begin position="1179"/>
        <end position="1234"/>
    </location>
</feature>
<evidence type="ECO:0000313" key="5">
    <source>
        <dbReference type="EMBL" id="ROI37379.1"/>
    </source>
</evidence>
<feature type="region of interest" description="Disordered" evidence="2">
    <location>
        <begin position="336"/>
        <end position="357"/>
    </location>
</feature>
<evidence type="ECO:0000313" key="6">
    <source>
        <dbReference type="Proteomes" id="UP000281406"/>
    </source>
</evidence>
<dbReference type="GO" id="GO:0000922">
    <property type="term" value="C:spindle pole"/>
    <property type="evidence" value="ECO:0007669"/>
    <property type="project" value="TreeGrafter"/>
</dbReference>
<evidence type="ECO:0000256" key="1">
    <source>
        <dbReference type="SAM" id="Coils"/>
    </source>
</evidence>
<protein>
    <submittedName>
        <fullName evidence="5">Centromere protein F</fullName>
    </submittedName>
</protein>
<evidence type="ECO:0000256" key="2">
    <source>
        <dbReference type="SAM" id="MobiDB-lite"/>
    </source>
</evidence>
<feature type="compositionally biased region" description="Polar residues" evidence="2">
    <location>
        <begin position="1573"/>
        <end position="1584"/>
    </location>
</feature>
<keyword evidence="6" id="KW-1185">Reference proteome</keyword>
<feature type="region of interest" description="Disordered" evidence="2">
    <location>
        <begin position="917"/>
        <end position="938"/>
    </location>
</feature>
<feature type="compositionally biased region" description="Polar residues" evidence="2">
    <location>
        <begin position="611"/>
        <end position="620"/>
    </location>
</feature>
<feature type="compositionally biased region" description="Basic and acidic residues" evidence="2">
    <location>
        <begin position="347"/>
        <end position="357"/>
    </location>
</feature>
<feature type="coiled-coil region" evidence="1">
    <location>
        <begin position="13"/>
        <end position="68"/>
    </location>
</feature>
<name>A0A3N0XJ05_ANAGA</name>
<feature type="coiled-coil region" evidence="1">
    <location>
        <begin position="952"/>
        <end position="1032"/>
    </location>
</feature>
<feature type="coiled-coil region" evidence="1">
    <location>
        <begin position="1267"/>
        <end position="1308"/>
    </location>
</feature>
<dbReference type="GO" id="GO:0000278">
    <property type="term" value="P:mitotic cell cycle"/>
    <property type="evidence" value="ECO:0007669"/>
    <property type="project" value="TreeGrafter"/>
</dbReference>
<reference evidence="5 6" key="1">
    <citation type="submission" date="2018-10" db="EMBL/GenBank/DDBJ databases">
        <title>Genome assembly for a Yunnan-Guizhou Plateau 3E fish, Anabarilius grahami (Regan), and its evolutionary and genetic applications.</title>
        <authorList>
            <person name="Jiang W."/>
        </authorList>
    </citation>
    <scope>NUCLEOTIDE SEQUENCE [LARGE SCALE GENOMIC DNA]</scope>
    <source>
        <strain evidence="5">AG-KIZ</strain>
        <tissue evidence="5">Muscle</tissue>
    </source>
</reference>
<dbReference type="GO" id="GO:0008017">
    <property type="term" value="F:microtubule binding"/>
    <property type="evidence" value="ECO:0007669"/>
    <property type="project" value="InterPro"/>
</dbReference>
<dbReference type="GO" id="GO:0000775">
    <property type="term" value="C:chromosome, centromeric region"/>
    <property type="evidence" value="ECO:0007669"/>
    <property type="project" value="InterPro"/>
</dbReference>
<comment type="caution">
    <text evidence="5">The sequence shown here is derived from an EMBL/GenBank/DDBJ whole genome shotgun (WGS) entry which is preliminary data.</text>
</comment>
<dbReference type="Pfam" id="PF10481">
    <property type="entry name" value="CENP-F_N"/>
    <property type="match status" value="1"/>
</dbReference>
<feature type="compositionally biased region" description="Polar residues" evidence="2">
    <location>
        <begin position="336"/>
        <end position="346"/>
    </location>
</feature>
<feature type="region of interest" description="Disordered" evidence="2">
    <location>
        <begin position="175"/>
        <end position="233"/>
    </location>
</feature>
<feature type="domain" description="Centromere protein Cenp-F N-terminal" evidence="3">
    <location>
        <begin position="1"/>
        <end position="153"/>
    </location>
</feature>
<dbReference type="OrthoDB" id="10255522at2759"/>
<dbReference type="GO" id="GO:0005634">
    <property type="term" value="C:nucleus"/>
    <property type="evidence" value="ECO:0007669"/>
    <property type="project" value="TreeGrafter"/>
</dbReference>
<dbReference type="PANTHER" id="PTHR18874">
    <property type="entry name" value="CMF/LEK/CENP CELL DIVISION-RELATED"/>
    <property type="match status" value="1"/>
</dbReference>
<feature type="compositionally biased region" description="Basic residues" evidence="2">
    <location>
        <begin position="694"/>
        <end position="703"/>
    </location>
</feature>
<feature type="compositionally biased region" description="Basic and acidic residues" evidence="2">
    <location>
        <begin position="752"/>
        <end position="767"/>
    </location>
</feature>
<dbReference type="Pfam" id="PF10490">
    <property type="entry name" value="CENP-F_C_Rb_bdg"/>
    <property type="match status" value="1"/>
</dbReference>
<feature type="compositionally biased region" description="Basic residues" evidence="2">
    <location>
        <begin position="529"/>
        <end position="538"/>
    </location>
</feature>
<feature type="compositionally biased region" description="Basic and acidic residues" evidence="2">
    <location>
        <begin position="553"/>
        <end position="573"/>
    </location>
</feature>
<accession>A0A3N0XJ05</accession>
<feature type="coiled-coil region" evidence="1">
    <location>
        <begin position="97"/>
        <end position="131"/>
    </location>
</feature>
<dbReference type="SUPFAM" id="SSF90257">
    <property type="entry name" value="Myosin rod fragments"/>
    <property type="match status" value="1"/>
</dbReference>
<feature type="compositionally biased region" description="Polar residues" evidence="2">
    <location>
        <begin position="917"/>
        <end position="927"/>
    </location>
</feature>
<feature type="region of interest" description="Disordered" evidence="2">
    <location>
        <begin position="682"/>
        <end position="711"/>
    </location>
</feature>
<dbReference type="InterPro" id="IPR018302">
    <property type="entry name" value="CenpF/LEK1_Rb-prot-bd"/>
</dbReference>
<organism evidence="5 6">
    <name type="scientific">Anabarilius grahami</name>
    <name type="common">Kanglang fish</name>
    <name type="synonym">Barilius grahami</name>
    <dbReference type="NCBI Taxonomy" id="495550"/>
    <lineage>
        <taxon>Eukaryota</taxon>
        <taxon>Metazoa</taxon>
        <taxon>Chordata</taxon>
        <taxon>Craniata</taxon>
        <taxon>Vertebrata</taxon>
        <taxon>Euteleostomi</taxon>
        <taxon>Actinopterygii</taxon>
        <taxon>Neopterygii</taxon>
        <taxon>Teleostei</taxon>
        <taxon>Ostariophysi</taxon>
        <taxon>Cypriniformes</taxon>
        <taxon>Xenocyprididae</taxon>
        <taxon>Xenocypridinae</taxon>
        <taxon>Xenocypridinae incertae sedis</taxon>
        <taxon>Anabarilius</taxon>
    </lineage>
</organism>
<feature type="compositionally biased region" description="Polar residues" evidence="2">
    <location>
        <begin position="294"/>
        <end position="304"/>
    </location>
</feature>
<evidence type="ECO:0000259" key="4">
    <source>
        <dbReference type="Pfam" id="PF10490"/>
    </source>
</evidence>
<sequence length="1726" mass="195028">MSWAGDDWTVGLTGHVLQKVKQLQAQNEKLNKEKQQRQLQLDNSEAALHKQKQKYEEVRVELAAVQRELGGVREAAQVELRSRERLTHDMQVKTGQVNSLEGQLESAKKLTHNLTQEIKRLEAELEKLQKGNGSGESLLFSTPCWNLSSPWDNNGGFRAESESKTQHVRQQLQFGDVPKPSAGGASSPFPQQPHKSPPLRRNVRQSETSTPSSVFPWERGDLWSTPKGRPASLVSSSDMIIKNNDSGMEEALRNEIDELRVRVSDLQREAQLESDHLKDVESRLAQASREISTKEQSLTHSQDQLTRAQTRITQETDRVQAAEQKVKQLQEELKCQRQNAETTRCNAEQRRKDMEREHQRELLELQRERQTLERQHQQESNRLNQEIQQARTLHNTLQAQHDKVCLQKQSLERDLEDVRGKLKNTETDLRETQKRETQTEAKLSEALRENESLTVSLGQMKKQEKALQEEVKRLTEELAEALKLIKELQAQLAVPPPAVAAPHFSSAGDCFSPSVSLHHDLSPPYNHCSQRKRTPKIGRTREEDLMKYPSGREPGEGIDSEHIRKFESEESQKFKGKGGQTHPSGSLKLSEMDVDTSVTEQDTGIEDVDTESFTSDSTSGMMPKSESDISCSLQVDISYGTTGKTEKRGSMPLKDLKKENAELREELRDLNYELQKRLEDLETQRKAETEARTKLKQLSRKHSTQTEQQRAKALELKDSVVKLETQLEQEKEESLKLRETLDVIEREAEVRLEEKERDQEEKERDQEEGTQLKNVLAEMKQKETAMEEEIMRMKKDLQDLHLKLAQEREEREREREEERKQIRREEVEALKIAQLQEDLDSLQMSRSLEEKISKENLPVTYLQLEHHTNADKNAAVIENRDLVPSPDIQESICDSVNVHNAKVCKETRTIMDLGAQTEPTEGKTSAAETGRTRALSTDASDLDSTTILVLEVERLRAARDRESEKAKLAQGKLEDLQKQVIAQTNQLTQAFESQSKHIENLLEELHDKECALQKQGEELQKCLEKISFLEEKRTRTDIAPNDISTPPELSTEISRELSCDSVFSNTSISDHEMFSEDTLLILKEKVSQPTAQLPFSQNVDQTNTSEISYKLQVTEASKPHELCLASDVHCENAPNSSANSEAPGLSEVIEENAMPNEQLGVLNFQHHIPEPSTDDIKELEQVTKELQDAQLELNVLKAQNSELALQGDVIKEELLTVKQENEELKLKLKHLGEDTSAKQDALLSVNTENKELSSTNKELQNGSSLGQEELVDLHENSKAEVQSLQEQIQTLQNQIQHLSEQNRTQAEELDLWKLSTMEETVGNNSPSVVLKEFELFLPCSPRKLHMQSQTTRTMMHQCTVGDVTHDTNDQTNLGEHVSPESQMTHDVRESQGPSENLLTGNEVMTEGHAQHECESSSVNHSDKSPPVCVSDIITSNTEDKLSPLLTKPTDYSHSESQPVASLSLEDQIKVADASANSQEDALISVSISTKYQTEVINSNPITKSYGTADSQNSDVLCTGHNEIDIMETVALENHGLCHEDRTNKQSEHHATVEKTLKNEPAQGQRAEVIGVSNRTEVKSVSTQTEESRELDLRDKHSSIHACTQTDGEQLETEQDEGDKEPADSPPLSPAPKTVTNQLLLPSMFPMSNPAHLAERIRQNRSRMSAAYDETEYEPYGLPEVVMKGFADIPSGPACPYVLRRGLLGTDAVPLPRREATPQEEDDDIEP</sequence>
<feature type="region of interest" description="Disordered" evidence="2">
    <location>
        <begin position="1573"/>
        <end position="1633"/>
    </location>
</feature>
<feature type="region of interest" description="Disordered" evidence="2">
    <location>
        <begin position="1705"/>
        <end position="1726"/>
    </location>
</feature>
<dbReference type="GO" id="GO:0070840">
    <property type="term" value="F:dynein complex binding"/>
    <property type="evidence" value="ECO:0007669"/>
    <property type="project" value="TreeGrafter"/>
</dbReference>
<dbReference type="Proteomes" id="UP000281406">
    <property type="component" value="Unassembled WGS sequence"/>
</dbReference>
<feature type="domain" description="Kinetochore protein Cenp-F/LEK1 Rb protein-binding" evidence="4">
    <location>
        <begin position="1668"/>
        <end position="1700"/>
    </location>
</feature>
<feature type="region of interest" description="Disordered" evidence="2">
    <location>
        <begin position="285"/>
        <end position="304"/>
    </location>
</feature>
<dbReference type="GO" id="GO:0051310">
    <property type="term" value="P:metaphase chromosome alignment"/>
    <property type="evidence" value="ECO:0007669"/>
    <property type="project" value="TreeGrafter"/>
</dbReference>
<dbReference type="EMBL" id="RJVU01072342">
    <property type="protein sequence ID" value="ROI37379.1"/>
    <property type="molecule type" value="Genomic_DNA"/>
</dbReference>
<feature type="compositionally biased region" description="Basic and acidic residues" evidence="2">
    <location>
        <begin position="1585"/>
        <end position="1597"/>
    </location>
</feature>
<feature type="compositionally biased region" description="Acidic residues" evidence="2">
    <location>
        <begin position="1608"/>
        <end position="1618"/>
    </location>
</feature>
<feature type="compositionally biased region" description="Acidic residues" evidence="2">
    <location>
        <begin position="1717"/>
        <end position="1726"/>
    </location>
</feature>
<feature type="region of interest" description="Disordered" evidence="2">
    <location>
        <begin position="752"/>
        <end position="771"/>
    </location>
</feature>
<keyword evidence="1" id="KW-0175">Coiled coil</keyword>
<dbReference type="InterPro" id="IPR018463">
    <property type="entry name" value="Centromere_CenpF_N"/>
</dbReference>
<feature type="region of interest" description="Disordered" evidence="2">
    <location>
        <begin position="1375"/>
        <end position="1395"/>
    </location>
</feature>
<dbReference type="GO" id="GO:0010389">
    <property type="term" value="P:regulation of G2/M transition of mitotic cell cycle"/>
    <property type="evidence" value="ECO:0007669"/>
    <property type="project" value="TreeGrafter"/>
</dbReference>
<evidence type="ECO:0000259" key="3">
    <source>
        <dbReference type="Pfam" id="PF10481"/>
    </source>
</evidence>
<dbReference type="PANTHER" id="PTHR18874:SF10">
    <property type="entry name" value="CENTROMERE PROTEIN F"/>
    <property type="match status" value="1"/>
</dbReference>